<gene>
    <name evidence="3" type="ORF">HKI87_06g40360</name>
</gene>
<evidence type="ECO:0000256" key="1">
    <source>
        <dbReference type="SAM" id="MobiDB-lite"/>
    </source>
</evidence>
<dbReference type="Proteomes" id="UP001472866">
    <property type="component" value="Chromosome 06"/>
</dbReference>
<evidence type="ECO:0000259" key="2">
    <source>
        <dbReference type="Pfam" id="PF09353"/>
    </source>
</evidence>
<keyword evidence="4" id="KW-1185">Reference proteome</keyword>
<feature type="domain" description="DUF1995" evidence="2">
    <location>
        <begin position="94"/>
        <end position="312"/>
    </location>
</feature>
<name>A0AAX4P9G8_9CHLO</name>
<dbReference type="PANTHER" id="PTHR35509:SF1">
    <property type="entry name" value="DOMAIN PROTEIN, PUTATIVE (DUF1995)-RELATED"/>
    <property type="match status" value="1"/>
</dbReference>
<evidence type="ECO:0000313" key="4">
    <source>
        <dbReference type="Proteomes" id="UP001472866"/>
    </source>
</evidence>
<organism evidence="3 4">
    <name type="scientific">Chloropicon roscoffensis</name>
    <dbReference type="NCBI Taxonomy" id="1461544"/>
    <lineage>
        <taxon>Eukaryota</taxon>
        <taxon>Viridiplantae</taxon>
        <taxon>Chlorophyta</taxon>
        <taxon>Chloropicophyceae</taxon>
        <taxon>Chloropicales</taxon>
        <taxon>Chloropicaceae</taxon>
        <taxon>Chloropicon</taxon>
    </lineage>
</organism>
<evidence type="ECO:0000313" key="3">
    <source>
        <dbReference type="EMBL" id="WZN62499.1"/>
    </source>
</evidence>
<proteinExistence type="predicted"/>
<feature type="compositionally biased region" description="Basic and acidic residues" evidence="1">
    <location>
        <begin position="58"/>
        <end position="67"/>
    </location>
</feature>
<sequence length="357" mass="38829">MSTTRVTGYRRSVASSIGRGGAASSRSSPSAAAAAAGDAKGLTAALSLRRVRPPRRSARLELRCKPAEEDEKDSFAPPPAEPSIMEPNDDDVLPDSLDDCLARAALASASGLSRGMLRLIVEVFVPELFDPLSGAMMANEGDQMKYWNMTRAYCQRLQSLTEGTVRVVYPDAGVAAMLSSQWGEGNFAFGSLNDRKPFDAEEDDLVVIACPDPQGVDEVIKISRDAEESAIPVVLFNPRLASGDVGIGLAIRRLRRDFLSTFQIIYALRPFDGGAVFKQYPDLWKVFVADPDRQGRFKLIKETINRPGGEVLADIIEEYLDGPKSGEGIAQGAMANPLDEIAKFIRELQRFARSLSQ</sequence>
<accession>A0AAX4P9G8</accession>
<dbReference type="Pfam" id="PF09353">
    <property type="entry name" value="DUF1995"/>
    <property type="match status" value="1"/>
</dbReference>
<dbReference type="EMBL" id="CP151506">
    <property type="protein sequence ID" value="WZN62499.1"/>
    <property type="molecule type" value="Genomic_DNA"/>
</dbReference>
<reference evidence="3 4" key="1">
    <citation type="submission" date="2024-03" db="EMBL/GenBank/DDBJ databases">
        <title>Complete genome sequence of the green alga Chloropicon roscoffensis RCC1871.</title>
        <authorList>
            <person name="Lemieux C."/>
            <person name="Pombert J.-F."/>
            <person name="Otis C."/>
            <person name="Turmel M."/>
        </authorList>
    </citation>
    <scope>NUCLEOTIDE SEQUENCE [LARGE SCALE GENOMIC DNA]</scope>
    <source>
        <strain evidence="3 4">RCC1871</strain>
    </source>
</reference>
<dbReference type="InterPro" id="IPR018962">
    <property type="entry name" value="DUF1995"/>
</dbReference>
<dbReference type="PANTHER" id="PTHR35509">
    <property type="entry name" value="DOMAIN PROTEIN, PUTATIVE (DUF1995)-RELATED"/>
    <property type="match status" value="1"/>
</dbReference>
<dbReference type="InterPro" id="IPR053021">
    <property type="entry name" value="Chloroplast_ADK"/>
</dbReference>
<feature type="compositionally biased region" description="Low complexity" evidence="1">
    <location>
        <begin position="10"/>
        <end position="48"/>
    </location>
</feature>
<protein>
    <submittedName>
        <fullName evidence="3">DUF1995 domain-containing protein</fullName>
    </submittedName>
</protein>
<feature type="region of interest" description="Disordered" evidence="1">
    <location>
        <begin position="1"/>
        <end position="91"/>
    </location>
</feature>
<dbReference type="AlphaFoldDB" id="A0AAX4P9G8"/>